<comment type="subcellular location">
    <subcellularLocation>
        <location evidence="1">Cell inner membrane</location>
        <topology evidence="1">Multi-pass membrane protein</topology>
    </subcellularLocation>
</comment>
<evidence type="ECO:0000256" key="14">
    <source>
        <dbReference type="SAM" id="Phobius"/>
    </source>
</evidence>
<protein>
    <submittedName>
        <fullName evidence="16">Monovalent cation:proton antiporter-2 (CPA2) family protein</fullName>
    </submittedName>
</protein>
<dbReference type="InterPro" id="IPR004771">
    <property type="entry name" value="K/H_exchanger"/>
</dbReference>
<dbReference type="PROSITE" id="PS51201">
    <property type="entry name" value="RCK_N"/>
    <property type="match status" value="1"/>
</dbReference>
<feature type="transmembrane region" description="Helical" evidence="14">
    <location>
        <begin position="149"/>
        <end position="170"/>
    </location>
</feature>
<dbReference type="GO" id="GO:0005886">
    <property type="term" value="C:plasma membrane"/>
    <property type="evidence" value="ECO:0007669"/>
    <property type="project" value="UniProtKB-SubCell"/>
</dbReference>
<dbReference type="InterPro" id="IPR003148">
    <property type="entry name" value="RCK_N"/>
</dbReference>
<feature type="transmembrane region" description="Helical" evidence="14">
    <location>
        <begin position="302"/>
        <end position="324"/>
    </location>
</feature>
<dbReference type="RefSeq" id="WP_290172136.1">
    <property type="nucleotide sequence ID" value="NZ_CP162514.1"/>
</dbReference>
<feature type="transmembrane region" description="Helical" evidence="14">
    <location>
        <begin position="82"/>
        <end position="105"/>
    </location>
</feature>
<proteinExistence type="inferred from homology"/>
<evidence type="ECO:0000256" key="8">
    <source>
        <dbReference type="ARBA" id="ARBA00022692"/>
    </source>
</evidence>
<keyword evidence="7" id="KW-0633">Potassium transport</keyword>
<evidence type="ECO:0000256" key="1">
    <source>
        <dbReference type="ARBA" id="ARBA00004429"/>
    </source>
</evidence>
<evidence type="ECO:0000259" key="15">
    <source>
        <dbReference type="PROSITE" id="PS51201"/>
    </source>
</evidence>
<dbReference type="GO" id="GO:0008324">
    <property type="term" value="F:monoatomic cation transmembrane transporter activity"/>
    <property type="evidence" value="ECO:0007669"/>
    <property type="project" value="InterPro"/>
</dbReference>
<feature type="transmembrane region" description="Helical" evidence="14">
    <location>
        <begin position="277"/>
        <end position="296"/>
    </location>
</feature>
<evidence type="ECO:0000256" key="2">
    <source>
        <dbReference type="ARBA" id="ARBA00005551"/>
    </source>
</evidence>
<dbReference type="SUPFAM" id="SSF51735">
    <property type="entry name" value="NAD(P)-binding Rossmann-fold domains"/>
    <property type="match status" value="1"/>
</dbReference>
<dbReference type="GO" id="GO:1902600">
    <property type="term" value="P:proton transmembrane transport"/>
    <property type="evidence" value="ECO:0007669"/>
    <property type="project" value="InterPro"/>
</dbReference>
<comment type="similarity">
    <text evidence="2">Belongs to the monovalent cation:proton antiporter 2 (CPA2) transporter (TC 2.A.37) family.</text>
</comment>
<gene>
    <name evidence="16" type="ORF">ABZP26_16170</name>
</gene>
<keyword evidence="4" id="KW-0050">Antiport</keyword>
<feature type="transmembrane region" description="Helical" evidence="14">
    <location>
        <begin position="27"/>
        <end position="45"/>
    </location>
</feature>
<dbReference type="PANTHER" id="PTHR46157">
    <property type="entry name" value="K(+) EFFLUX ANTIPORTER 3, CHLOROPLASTIC"/>
    <property type="match status" value="1"/>
</dbReference>
<dbReference type="NCBIfam" id="TIGR00932">
    <property type="entry name" value="2a37"/>
    <property type="match status" value="1"/>
</dbReference>
<organism evidence="16">
    <name type="scientific">Pseudoalteromonas sp. SD03</name>
    <dbReference type="NCBI Taxonomy" id="3231719"/>
    <lineage>
        <taxon>Bacteria</taxon>
        <taxon>Pseudomonadati</taxon>
        <taxon>Pseudomonadota</taxon>
        <taxon>Gammaproteobacteria</taxon>
        <taxon>Alteromonadales</taxon>
        <taxon>Pseudoalteromonadaceae</taxon>
        <taxon>Pseudoalteromonas</taxon>
    </lineage>
</organism>
<dbReference type="InterPro" id="IPR036291">
    <property type="entry name" value="NAD(P)-bd_dom_sf"/>
</dbReference>
<keyword evidence="6" id="KW-0997">Cell inner membrane</keyword>
<feature type="transmembrane region" description="Helical" evidence="14">
    <location>
        <begin position="182"/>
        <end position="203"/>
    </location>
</feature>
<name>A0AB39AQI0_9GAMM</name>
<evidence type="ECO:0000256" key="10">
    <source>
        <dbReference type="ARBA" id="ARBA00022989"/>
    </source>
</evidence>
<evidence type="ECO:0000256" key="12">
    <source>
        <dbReference type="ARBA" id="ARBA00023136"/>
    </source>
</evidence>
<evidence type="ECO:0000256" key="11">
    <source>
        <dbReference type="ARBA" id="ARBA00023065"/>
    </source>
</evidence>
<accession>A0AB39AQI0</accession>
<evidence type="ECO:0000313" key="16">
    <source>
        <dbReference type="EMBL" id="XDH87562.1"/>
    </source>
</evidence>
<keyword evidence="9" id="KW-0630">Potassium</keyword>
<dbReference type="Pfam" id="PF00999">
    <property type="entry name" value="Na_H_Exchanger"/>
    <property type="match status" value="1"/>
</dbReference>
<evidence type="ECO:0000256" key="7">
    <source>
        <dbReference type="ARBA" id="ARBA00022538"/>
    </source>
</evidence>
<feature type="transmembrane region" description="Helical" evidence="14">
    <location>
        <begin position="336"/>
        <end position="358"/>
    </location>
</feature>
<evidence type="ECO:0000256" key="4">
    <source>
        <dbReference type="ARBA" id="ARBA00022449"/>
    </source>
</evidence>
<dbReference type="EMBL" id="CP162514">
    <property type="protein sequence ID" value="XDH87562.1"/>
    <property type="molecule type" value="Genomic_DNA"/>
</dbReference>
<evidence type="ECO:0000256" key="5">
    <source>
        <dbReference type="ARBA" id="ARBA00022475"/>
    </source>
</evidence>
<dbReference type="Gene3D" id="3.40.50.720">
    <property type="entry name" value="NAD(P)-binding Rossmann-like Domain"/>
    <property type="match status" value="1"/>
</dbReference>
<dbReference type="GO" id="GO:0015297">
    <property type="term" value="F:antiporter activity"/>
    <property type="evidence" value="ECO:0007669"/>
    <property type="project" value="UniProtKB-KW"/>
</dbReference>
<evidence type="ECO:0000256" key="13">
    <source>
        <dbReference type="SAM" id="MobiDB-lite"/>
    </source>
</evidence>
<dbReference type="Gene3D" id="1.20.1530.20">
    <property type="match status" value="1"/>
</dbReference>
<keyword evidence="12 14" id="KW-0472">Membrane</keyword>
<keyword evidence="8 14" id="KW-0812">Transmembrane</keyword>
<keyword evidence="11" id="KW-0406">Ion transport</keyword>
<keyword evidence="3" id="KW-0813">Transport</keyword>
<dbReference type="Pfam" id="PF02254">
    <property type="entry name" value="TrkA_N"/>
    <property type="match status" value="1"/>
</dbReference>
<dbReference type="InterPro" id="IPR006153">
    <property type="entry name" value="Cation/H_exchanger_TM"/>
</dbReference>
<feature type="transmembrane region" description="Helical" evidence="14">
    <location>
        <begin position="51"/>
        <end position="70"/>
    </location>
</feature>
<evidence type="ECO:0000256" key="9">
    <source>
        <dbReference type="ARBA" id="ARBA00022958"/>
    </source>
</evidence>
<evidence type="ECO:0000256" key="3">
    <source>
        <dbReference type="ARBA" id="ARBA00022448"/>
    </source>
</evidence>
<feature type="transmembrane region" description="Helical" evidence="14">
    <location>
        <begin position="364"/>
        <end position="384"/>
    </location>
</feature>
<keyword evidence="5" id="KW-1003">Cell membrane</keyword>
<feature type="compositionally biased region" description="Basic and acidic residues" evidence="13">
    <location>
        <begin position="616"/>
        <end position="631"/>
    </location>
</feature>
<dbReference type="FunFam" id="3.40.50.720:FF:000036">
    <property type="entry name" value="Glutathione-regulated potassium-efflux system protein KefB"/>
    <property type="match status" value="1"/>
</dbReference>
<keyword evidence="10 14" id="KW-1133">Transmembrane helix</keyword>
<feature type="domain" description="RCK N-terminal" evidence="15">
    <location>
        <begin position="407"/>
        <end position="531"/>
    </location>
</feature>
<dbReference type="FunFam" id="1.20.1530.20:FF:000001">
    <property type="entry name" value="Glutathione-regulated potassium-efflux system protein KefB"/>
    <property type="match status" value="1"/>
</dbReference>
<feature type="transmembrane region" description="Helical" evidence="14">
    <location>
        <begin position="224"/>
        <end position="243"/>
    </location>
</feature>
<dbReference type="GO" id="GO:0006813">
    <property type="term" value="P:potassium ion transport"/>
    <property type="evidence" value="ECO:0007669"/>
    <property type="project" value="UniProtKB-KW"/>
</dbReference>
<evidence type="ECO:0000256" key="6">
    <source>
        <dbReference type="ARBA" id="ARBA00022519"/>
    </source>
</evidence>
<feature type="transmembrane region" description="Helical" evidence="14">
    <location>
        <begin position="111"/>
        <end position="128"/>
    </location>
</feature>
<dbReference type="PANTHER" id="PTHR46157:SF4">
    <property type="entry name" value="K(+) EFFLUX ANTIPORTER 3, CHLOROPLASTIC"/>
    <property type="match status" value="1"/>
</dbReference>
<reference evidence="16" key="1">
    <citation type="submission" date="2024-07" db="EMBL/GenBank/DDBJ databases">
        <authorList>
            <person name="Jiang Y."/>
            <person name="Qin Q."/>
        </authorList>
    </citation>
    <scope>NUCLEOTIDE SEQUENCE</scope>
    <source>
        <strain evidence="16">SD03</strain>
    </source>
</reference>
<sequence length="631" mass="69149">MLEIALIYLAAAIVAVPIAKRLGLGSVLGYLIAGILIGPYALGVVGDQTDVMHFAEFGVVMMLFLVGLELQPSRLWKLRHSILGLGGLQVVLTAAVIFAFCYWFFTMHWQTALAIGLMLALSSTAIVLQSLEEKGWLKQEAGQNAFSVLLFQDIAIIPILALLPLLAFAAPSSSKQISDSIIAGWPVWQQVGVSVAVIAAIIAGGKYVSAPLFRYIAQTHMREIFTIFALFLVVAISLVMHSIGLSPALGTFLAGVVLAESEFRHELEADIEPFKGLLLGLFFITVGASINFELLFNQFSTVVALVALLIVIKACILFALAVTFKISSKQKLLFTLALAQGGEFAFVLLSVTTTLSILTPEQTSLVTLVVAVSMLIAPLLLMLYEQIQKRSSSTKPEFDKPEQINTAKHVIIAGYGRFGQIMGRLLHAQGYEITVLDHSPSQIELLRRFGNTVFYGDAARQELLEAAGAHTAQMLVVAIDNPDKTIEIIKLAHKNYPQLKIVARAIDRRHAYQLLNLKVDAFNRETVDSAINLAIESLQLLGNSKEDAERAGKLFRDHDRASVLQLSELWGDDASYGVAVRQRMEDLKQVLQQDKQAQQNLNTCDANDYENGLTEDSAKPKKRPNDDVHLE</sequence>
<dbReference type="InterPro" id="IPR038770">
    <property type="entry name" value="Na+/solute_symporter_sf"/>
</dbReference>
<feature type="transmembrane region" description="Helical" evidence="14">
    <location>
        <begin position="6"/>
        <end position="22"/>
    </location>
</feature>
<dbReference type="AlphaFoldDB" id="A0AB39AQI0"/>
<feature type="region of interest" description="Disordered" evidence="13">
    <location>
        <begin position="602"/>
        <end position="631"/>
    </location>
</feature>